<dbReference type="AlphaFoldDB" id="A0A1D3DMM6"/>
<proteinExistence type="predicted"/>
<gene>
    <name evidence="1" type="ORF">J116_002905</name>
</gene>
<dbReference type="Proteomes" id="UP000095329">
    <property type="component" value="Unassembled WGS sequence"/>
</dbReference>
<comment type="caution">
    <text evidence="1">The sequence shown here is derived from an EMBL/GenBank/DDBJ whole genome shotgun (WGS) entry which is preliminary data.</text>
</comment>
<protein>
    <submittedName>
        <fullName evidence="1">Uncharacterized protein</fullName>
    </submittedName>
</protein>
<accession>A0A1D3DMM6</accession>
<dbReference type="EMBL" id="ASHX02000001">
    <property type="protein sequence ID" value="OEJ93567.1"/>
    <property type="molecule type" value="Genomic_DNA"/>
</dbReference>
<dbReference type="RefSeq" id="WP_023590856.1">
    <property type="nucleotide sequence ID" value="NZ_ASHX02000001.1"/>
</dbReference>
<evidence type="ECO:0000313" key="2">
    <source>
        <dbReference type="Proteomes" id="UP000095329"/>
    </source>
</evidence>
<evidence type="ECO:0000313" key="1">
    <source>
        <dbReference type="EMBL" id="OEJ93567.1"/>
    </source>
</evidence>
<organism evidence="1 2">
    <name type="scientific">Streptomyces thermolilacinus SPC6</name>
    <dbReference type="NCBI Taxonomy" id="1306406"/>
    <lineage>
        <taxon>Bacteria</taxon>
        <taxon>Bacillati</taxon>
        <taxon>Actinomycetota</taxon>
        <taxon>Actinomycetes</taxon>
        <taxon>Kitasatosporales</taxon>
        <taxon>Streptomycetaceae</taxon>
        <taxon>Streptomyces</taxon>
    </lineage>
</organism>
<dbReference type="eggNOG" id="ENOG5030TX0">
    <property type="taxonomic scope" value="Bacteria"/>
</dbReference>
<reference evidence="1 2" key="1">
    <citation type="journal article" date="2013" name="Genome Announc.">
        <title>Genome Sequence of Streptomyces violaceusniger Strain SPC6, a Halotolerant Streptomycete That Exhibits Rapid Growth and Development.</title>
        <authorList>
            <person name="Chen X."/>
            <person name="Zhang B."/>
            <person name="Zhang W."/>
            <person name="Wu X."/>
            <person name="Zhang M."/>
            <person name="Chen T."/>
            <person name="Liu G."/>
            <person name="Dyson P."/>
        </authorList>
    </citation>
    <scope>NUCLEOTIDE SEQUENCE [LARGE SCALE GENOMIC DNA]</scope>
    <source>
        <strain evidence="1 2">SPC6</strain>
    </source>
</reference>
<dbReference type="OrthoDB" id="4454357at2"/>
<dbReference type="SUPFAM" id="SSF50969">
    <property type="entry name" value="YVTN repeat-like/Quinoprotein amine dehydrogenase"/>
    <property type="match status" value="1"/>
</dbReference>
<keyword evidence="2" id="KW-1185">Reference proteome</keyword>
<dbReference type="InterPro" id="IPR011044">
    <property type="entry name" value="Quino_amine_DH_bsu"/>
</dbReference>
<sequence>MRETGDIRIDAVPMGATDHDGRVRVTAGGRIGVWADDRVDVYEREAFLAGAREAVAGWALPPGARVEPTADGGFVVAEASRVRAVTGDGETRWELPHDAWHGGRRPPGAPGAPAPSPCGRFVAATVPTLLPEEHAGRAILRYDEPKLAYGRDRLLLLDARTGAVLAERPVAAVSGAADLKWRADGAVLAASFWTAWYSWAGYWMEPAPGALRVLGAGGDRHQVVAFVPGSSRVVTLRRAEFMSLDDERYELALYDAGDPSPRAELDLNDLSWDVENDDFTHAYAIDARHLLLTGDWAPRGGAVEPTHWLLAADSLRPLGRLRYPRAVGDGTWLTHDSGHLHRWRLGLSGEPPTADGIRARR</sequence>
<name>A0A1D3DMM6_9ACTN</name>